<dbReference type="GO" id="GO:0003700">
    <property type="term" value="F:DNA-binding transcription factor activity"/>
    <property type="evidence" value="ECO:0007669"/>
    <property type="project" value="InterPro"/>
</dbReference>
<dbReference type="PROSITE" id="PS01117">
    <property type="entry name" value="HTH_MARR_1"/>
    <property type="match status" value="1"/>
</dbReference>
<dbReference type="EMBL" id="CAFBMK010000064">
    <property type="protein sequence ID" value="CAB4912497.1"/>
    <property type="molecule type" value="Genomic_DNA"/>
</dbReference>
<feature type="domain" description="HTH marR-type" evidence="5">
    <location>
        <begin position="10"/>
        <end position="144"/>
    </location>
</feature>
<evidence type="ECO:0000256" key="2">
    <source>
        <dbReference type="ARBA" id="ARBA00023125"/>
    </source>
</evidence>
<dbReference type="PANTHER" id="PTHR42756">
    <property type="entry name" value="TRANSCRIPTIONAL REGULATOR, MARR"/>
    <property type="match status" value="1"/>
</dbReference>
<gene>
    <name evidence="6" type="ORF">UFOPK3564_01345</name>
</gene>
<dbReference type="InterPro" id="IPR036388">
    <property type="entry name" value="WH-like_DNA-bd_sf"/>
</dbReference>
<dbReference type="SMART" id="SM00347">
    <property type="entry name" value="HTH_MARR"/>
    <property type="match status" value="1"/>
</dbReference>
<dbReference type="Gene3D" id="1.10.10.10">
    <property type="entry name" value="Winged helix-like DNA-binding domain superfamily/Winged helix DNA-binding domain"/>
    <property type="match status" value="1"/>
</dbReference>
<proteinExistence type="predicted"/>
<dbReference type="GO" id="GO:0003677">
    <property type="term" value="F:DNA binding"/>
    <property type="evidence" value="ECO:0007669"/>
    <property type="project" value="UniProtKB-KW"/>
</dbReference>
<dbReference type="PANTHER" id="PTHR42756:SF1">
    <property type="entry name" value="TRANSCRIPTIONAL REPRESSOR OF EMRAB OPERON"/>
    <property type="match status" value="1"/>
</dbReference>
<organism evidence="6">
    <name type="scientific">freshwater metagenome</name>
    <dbReference type="NCBI Taxonomy" id="449393"/>
    <lineage>
        <taxon>unclassified sequences</taxon>
        <taxon>metagenomes</taxon>
        <taxon>ecological metagenomes</taxon>
    </lineage>
</organism>
<keyword evidence="2" id="KW-0238">DNA-binding</keyword>
<reference evidence="6" key="1">
    <citation type="submission" date="2020-05" db="EMBL/GenBank/DDBJ databases">
        <authorList>
            <person name="Chiriac C."/>
            <person name="Salcher M."/>
            <person name="Ghai R."/>
            <person name="Kavagutti S V."/>
        </authorList>
    </citation>
    <scope>NUCLEOTIDE SEQUENCE</scope>
</reference>
<dbReference type="PRINTS" id="PR00598">
    <property type="entry name" value="HTHMARR"/>
</dbReference>
<accession>A0A6J7GVG7</accession>
<evidence type="ECO:0000256" key="4">
    <source>
        <dbReference type="SAM" id="MobiDB-lite"/>
    </source>
</evidence>
<name>A0A6J7GVG7_9ZZZZ</name>
<feature type="region of interest" description="Disordered" evidence="4">
    <location>
        <begin position="150"/>
        <end position="181"/>
    </location>
</feature>
<sequence length="181" mass="20200">MAAKRPSDPIDHLQLELAILARRTERVRVASLDVARSPLDRSGYLLLALLESRGDQTMSQLALAFDLDASTVTRQIAPLERRGFVDRTRSTEDRRATIVSITDAGRKEREHVRRARIEYLTGRLSDWDTADVAKLAELMDRFNQTLATASGADDTAVEKQQPRGQSGTDALIDLVTERNRG</sequence>
<keyword evidence="1" id="KW-0805">Transcription regulation</keyword>
<dbReference type="SUPFAM" id="SSF46785">
    <property type="entry name" value="Winged helix' DNA-binding domain"/>
    <property type="match status" value="1"/>
</dbReference>
<dbReference type="InterPro" id="IPR000835">
    <property type="entry name" value="HTH_MarR-typ"/>
</dbReference>
<dbReference type="InterPro" id="IPR036390">
    <property type="entry name" value="WH_DNA-bd_sf"/>
</dbReference>
<evidence type="ECO:0000259" key="5">
    <source>
        <dbReference type="PROSITE" id="PS50995"/>
    </source>
</evidence>
<protein>
    <submittedName>
        <fullName evidence="6">Unannotated protein</fullName>
    </submittedName>
</protein>
<dbReference type="Pfam" id="PF01047">
    <property type="entry name" value="MarR"/>
    <property type="match status" value="1"/>
</dbReference>
<dbReference type="PROSITE" id="PS50995">
    <property type="entry name" value="HTH_MARR_2"/>
    <property type="match status" value="1"/>
</dbReference>
<evidence type="ECO:0000313" key="6">
    <source>
        <dbReference type="EMBL" id="CAB4912497.1"/>
    </source>
</evidence>
<keyword evidence="3" id="KW-0804">Transcription</keyword>
<evidence type="ECO:0000256" key="1">
    <source>
        <dbReference type="ARBA" id="ARBA00023015"/>
    </source>
</evidence>
<dbReference type="InterPro" id="IPR023187">
    <property type="entry name" value="Tscrpt_reg_MarR-type_CS"/>
</dbReference>
<evidence type="ECO:0000256" key="3">
    <source>
        <dbReference type="ARBA" id="ARBA00023163"/>
    </source>
</evidence>
<dbReference type="AlphaFoldDB" id="A0A6J7GVG7"/>